<evidence type="ECO:0000313" key="3">
    <source>
        <dbReference type="Proteomes" id="UP000600918"/>
    </source>
</evidence>
<dbReference type="EMBL" id="JACSDY010000004">
    <property type="protein sequence ID" value="KAF7429264.1"/>
    <property type="molecule type" value="Genomic_DNA"/>
</dbReference>
<name>A0A834P5A8_VESPE</name>
<accession>A0A834P5A8</accession>
<gene>
    <name evidence="2" type="ORF">H0235_005662</name>
</gene>
<comment type="caution">
    <text evidence="2">The sequence shown here is derived from an EMBL/GenBank/DDBJ whole genome shotgun (WGS) entry which is preliminary data.</text>
</comment>
<protein>
    <submittedName>
        <fullName evidence="2">Uncharacterized protein</fullName>
    </submittedName>
</protein>
<dbReference type="Proteomes" id="UP000600918">
    <property type="component" value="Unassembled WGS sequence"/>
</dbReference>
<proteinExistence type="predicted"/>
<evidence type="ECO:0000313" key="2">
    <source>
        <dbReference type="EMBL" id="KAF7429264.1"/>
    </source>
</evidence>
<dbReference type="AlphaFoldDB" id="A0A834P5A8"/>
<organism evidence="2 3">
    <name type="scientific">Vespula pensylvanica</name>
    <name type="common">Western yellow jacket</name>
    <name type="synonym">Wasp</name>
    <dbReference type="NCBI Taxonomy" id="30213"/>
    <lineage>
        <taxon>Eukaryota</taxon>
        <taxon>Metazoa</taxon>
        <taxon>Ecdysozoa</taxon>
        <taxon>Arthropoda</taxon>
        <taxon>Hexapoda</taxon>
        <taxon>Insecta</taxon>
        <taxon>Pterygota</taxon>
        <taxon>Neoptera</taxon>
        <taxon>Endopterygota</taxon>
        <taxon>Hymenoptera</taxon>
        <taxon>Apocrita</taxon>
        <taxon>Aculeata</taxon>
        <taxon>Vespoidea</taxon>
        <taxon>Vespidae</taxon>
        <taxon>Vespinae</taxon>
        <taxon>Vespula</taxon>
    </lineage>
</organism>
<feature type="region of interest" description="Disordered" evidence="1">
    <location>
        <begin position="48"/>
        <end position="70"/>
    </location>
</feature>
<keyword evidence="3" id="KW-1185">Reference proteome</keyword>
<sequence length="70" mass="7902">MANSFTDVSALIQFIPDYVRERAQHNDRLATCNSSLTSIPAARRIPRDDRFRNAHVGHATPQRDVNPLCP</sequence>
<evidence type="ECO:0000256" key="1">
    <source>
        <dbReference type="SAM" id="MobiDB-lite"/>
    </source>
</evidence>
<reference evidence="2" key="1">
    <citation type="journal article" date="2020" name="G3 (Bethesda)">
        <title>High-Quality Assemblies for Three Invasive Social Wasps from the &lt;i&gt;Vespula&lt;/i&gt; Genus.</title>
        <authorList>
            <person name="Harrop T.W.R."/>
            <person name="Guhlin J."/>
            <person name="McLaughlin G.M."/>
            <person name="Permina E."/>
            <person name="Stockwell P."/>
            <person name="Gilligan J."/>
            <person name="Le Lec M.F."/>
            <person name="Gruber M.A.M."/>
            <person name="Quinn O."/>
            <person name="Lovegrove M."/>
            <person name="Duncan E.J."/>
            <person name="Remnant E.J."/>
            <person name="Van Eeckhoven J."/>
            <person name="Graham B."/>
            <person name="Knapp R.A."/>
            <person name="Langford K.W."/>
            <person name="Kronenberg Z."/>
            <person name="Press M.O."/>
            <person name="Eacker S.M."/>
            <person name="Wilson-Rankin E.E."/>
            <person name="Purcell J."/>
            <person name="Lester P.J."/>
            <person name="Dearden P.K."/>
        </authorList>
    </citation>
    <scope>NUCLEOTIDE SEQUENCE</scope>
    <source>
        <strain evidence="2">Volc-1</strain>
    </source>
</reference>